<evidence type="ECO:0000313" key="11">
    <source>
        <dbReference type="EMBL" id="GIY86581.1"/>
    </source>
</evidence>
<dbReference type="PANTHER" id="PTHR14043:SF2">
    <property type="entry name" value="HOMEOBOX PROTEIN CUT"/>
    <property type="match status" value="1"/>
</dbReference>
<evidence type="ECO:0000259" key="10">
    <source>
        <dbReference type="PROSITE" id="PS51042"/>
    </source>
</evidence>
<dbReference type="Gene3D" id="1.10.260.40">
    <property type="entry name" value="lambda repressor-like DNA-binding domains"/>
    <property type="match status" value="1"/>
</dbReference>
<evidence type="ECO:0000256" key="2">
    <source>
        <dbReference type="ARBA" id="ARBA00022737"/>
    </source>
</evidence>
<keyword evidence="2" id="KW-0677">Repeat</keyword>
<dbReference type="PANTHER" id="PTHR14043">
    <property type="entry name" value="CCAAT DISPLACEMENT PROTEIN-RELATED"/>
    <property type="match status" value="1"/>
</dbReference>
<organism evidence="11 12">
    <name type="scientific">Caerostris darwini</name>
    <dbReference type="NCBI Taxonomy" id="1538125"/>
    <lineage>
        <taxon>Eukaryota</taxon>
        <taxon>Metazoa</taxon>
        <taxon>Ecdysozoa</taxon>
        <taxon>Arthropoda</taxon>
        <taxon>Chelicerata</taxon>
        <taxon>Arachnida</taxon>
        <taxon>Araneae</taxon>
        <taxon>Araneomorphae</taxon>
        <taxon>Entelegynae</taxon>
        <taxon>Araneoidea</taxon>
        <taxon>Araneidae</taxon>
        <taxon>Caerostris</taxon>
    </lineage>
</organism>
<gene>
    <name evidence="11" type="primary">ct</name>
    <name evidence="11" type="ORF">CDAR_257791</name>
</gene>
<feature type="domain" description="CUT" evidence="10">
    <location>
        <begin position="85"/>
        <end position="172"/>
    </location>
</feature>
<keyword evidence="6 11" id="KW-0371">Homeobox</keyword>
<sequence>MKAAIDSRFHPQAILLSLQAAVYVNNARKQTTKSKRWENLNIPKDIPRRVAVAGWFVIKEVSSPVNCDNTSTTSLGNLQECLRHNIDKYANETLNTLNIARCVRELLSVHNIGQRLFAKFVLGLSQGTVSKLLSKPKPWDKPTEKAKDSHRKIHEWASDDQCIAILKSLVPRRGRSPSLCTSRNPRGPQTNSKSNRVATRSITNCSRESYDDVTCSLMIYNWPKSGTGFSLALSASSAKSSIS</sequence>
<evidence type="ECO:0000256" key="8">
    <source>
        <dbReference type="ARBA" id="ARBA00023242"/>
    </source>
</evidence>
<dbReference type="GO" id="GO:0005634">
    <property type="term" value="C:nucleus"/>
    <property type="evidence" value="ECO:0007669"/>
    <property type="project" value="UniProtKB-SubCell"/>
</dbReference>
<keyword evidence="12" id="KW-1185">Reference proteome</keyword>
<evidence type="ECO:0000313" key="12">
    <source>
        <dbReference type="Proteomes" id="UP001054837"/>
    </source>
</evidence>
<evidence type="ECO:0000256" key="1">
    <source>
        <dbReference type="ARBA" id="ARBA00004123"/>
    </source>
</evidence>
<dbReference type="PROSITE" id="PS51042">
    <property type="entry name" value="CUT"/>
    <property type="match status" value="1"/>
</dbReference>
<proteinExistence type="predicted"/>
<feature type="compositionally biased region" description="Polar residues" evidence="9">
    <location>
        <begin position="178"/>
        <end position="199"/>
    </location>
</feature>
<dbReference type="InterPro" id="IPR003350">
    <property type="entry name" value="CUT_dom"/>
</dbReference>
<keyword evidence="3" id="KW-0805">Transcription regulation</keyword>
<comment type="caution">
    <text evidence="11">The sequence shown here is derived from an EMBL/GenBank/DDBJ whole genome shotgun (WGS) entry which is preliminary data.</text>
</comment>
<dbReference type="GO" id="GO:0000977">
    <property type="term" value="F:RNA polymerase II transcription regulatory region sequence-specific DNA binding"/>
    <property type="evidence" value="ECO:0007669"/>
    <property type="project" value="TreeGrafter"/>
</dbReference>
<evidence type="ECO:0000256" key="9">
    <source>
        <dbReference type="SAM" id="MobiDB-lite"/>
    </source>
</evidence>
<dbReference type="Proteomes" id="UP001054837">
    <property type="component" value="Unassembled WGS sequence"/>
</dbReference>
<dbReference type="SMART" id="SM01109">
    <property type="entry name" value="CUT"/>
    <property type="match status" value="1"/>
</dbReference>
<keyword evidence="4" id="KW-0175">Coiled coil</keyword>
<evidence type="ECO:0000256" key="7">
    <source>
        <dbReference type="ARBA" id="ARBA00023163"/>
    </source>
</evidence>
<keyword evidence="7" id="KW-0804">Transcription</keyword>
<name>A0AAV4WXG9_9ARAC</name>
<evidence type="ECO:0000256" key="4">
    <source>
        <dbReference type="ARBA" id="ARBA00023054"/>
    </source>
</evidence>
<comment type="subcellular location">
    <subcellularLocation>
        <location evidence="1">Nucleus</location>
    </subcellularLocation>
</comment>
<protein>
    <submittedName>
        <fullName evidence="11">Homeobox protein cut</fullName>
    </submittedName>
</protein>
<evidence type="ECO:0000256" key="5">
    <source>
        <dbReference type="ARBA" id="ARBA00023125"/>
    </source>
</evidence>
<dbReference type="SUPFAM" id="SSF47413">
    <property type="entry name" value="lambda repressor-like DNA-binding domains"/>
    <property type="match status" value="1"/>
</dbReference>
<dbReference type="Pfam" id="PF02376">
    <property type="entry name" value="CUT"/>
    <property type="match status" value="1"/>
</dbReference>
<dbReference type="GO" id="GO:0000981">
    <property type="term" value="F:DNA-binding transcription factor activity, RNA polymerase II-specific"/>
    <property type="evidence" value="ECO:0007669"/>
    <property type="project" value="TreeGrafter"/>
</dbReference>
<evidence type="ECO:0000256" key="6">
    <source>
        <dbReference type="ARBA" id="ARBA00023155"/>
    </source>
</evidence>
<evidence type="ECO:0000256" key="3">
    <source>
        <dbReference type="ARBA" id="ARBA00023015"/>
    </source>
</evidence>
<dbReference type="InterPro" id="IPR010982">
    <property type="entry name" value="Lambda_DNA-bd_dom_sf"/>
</dbReference>
<feature type="region of interest" description="Disordered" evidence="9">
    <location>
        <begin position="174"/>
        <end position="199"/>
    </location>
</feature>
<keyword evidence="8" id="KW-0539">Nucleus</keyword>
<dbReference type="AlphaFoldDB" id="A0AAV4WXG9"/>
<reference evidence="11 12" key="1">
    <citation type="submission" date="2021-06" db="EMBL/GenBank/DDBJ databases">
        <title>Caerostris darwini draft genome.</title>
        <authorList>
            <person name="Kono N."/>
            <person name="Arakawa K."/>
        </authorList>
    </citation>
    <scope>NUCLEOTIDE SEQUENCE [LARGE SCALE GENOMIC DNA]</scope>
</reference>
<keyword evidence="5 11" id="KW-0238">DNA-binding</keyword>
<dbReference type="EMBL" id="BPLQ01015232">
    <property type="protein sequence ID" value="GIY86581.1"/>
    <property type="molecule type" value="Genomic_DNA"/>
</dbReference>
<accession>A0AAV4WXG9</accession>